<protein>
    <recommendedName>
        <fullName evidence="3">Periplasmic protein</fullName>
    </recommendedName>
</protein>
<dbReference type="PANTHER" id="PTHR34387:SF2">
    <property type="entry name" value="SLR1258 PROTEIN"/>
    <property type="match status" value="1"/>
</dbReference>
<dbReference type="Pfam" id="PF04402">
    <property type="entry name" value="SIMPL"/>
    <property type="match status" value="1"/>
</dbReference>
<dbReference type="InterPro" id="IPR007497">
    <property type="entry name" value="SIMPL/DUF541"/>
</dbReference>
<dbReference type="EMBL" id="CP001108">
    <property type="protein sequence ID" value="ACF46922.1"/>
    <property type="molecule type" value="Genomic_DNA"/>
</dbReference>
<dbReference type="PIRSF" id="PIRSF029033">
    <property type="entry name" value="UCP029033"/>
    <property type="match status" value="1"/>
</dbReference>
<gene>
    <name evidence="1" type="ordered locus">Paes_1910</name>
</gene>
<dbReference type="HOGENOM" id="CLU_077423_1_0_10"/>
<accession>B4S4M6</accession>
<dbReference type="AlphaFoldDB" id="B4S4M6"/>
<keyword evidence="2" id="KW-1185">Reference proteome</keyword>
<evidence type="ECO:0000313" key="1">
    <source>
        <dbReference type="EMBL" id="ACF46922.1"/>
    </source>
</evidence>
<evidence type="ECO:0008006" key="3">
    <source>
        <dbReference type="Google" id="ProtNLM"/>
    </source>
</evidence>
<dbReference type="InterPro" id="IPR016907">
    <property type="entry name" value="UCP029033"/>
</dbReference>
<organism evidence="1 2">
    <name type="scientific">Prosthecochloris aestuarii (strain DSM 271 / SK 413)</name>
    <dbReference type="NCBI Taxonomy" id="290512"/>
    <lineage>
        <taxon>Bacteria</taxon>
        <taxon>Pseudomonadati</taxon>
        <taxon>Chlorobiota</taxon>
        <taxon>Chlorobiia</taxon>
        <taxon>Chlorobiales</taxon>
        <taxon>Chlorobiaceae</taxon>
        <taxon>Prosthecochloris</taxon>
    </lineage>
</organism>
<proteinExistence type="predicted"/>
<dbReference type="GO" id="GO:0006974">
    <property type="term" value="P:DNA damage response"/>
    <property type="evidence" value="ECO:0007669"/>
    <property type="project" value="TreeGrafter"/>
</dbReference>
<dbReference type="Proteomes" id="UP000002725">
    <property type="component" value="Chromosome"/>
</dbReference>
<dbReference type="RefSeq" id="WP_012506455.1">
    <property type="nucleotide sequence ID" value="NC_011059.1"/>
</dbReference>
<dbReference type="eggNOG" id="COG2859">
    <property type="taxonomic scope" value="Bacteria"/>
</dbReference>
<dbReference type="InterPro" id="IPR052022">
    <property type="entry name" value="26kDa_periplasmic_antigen"/>
</dbReference>
<dbReference type="PANTHER" id="PTHR34387">
    <property type="entry name" value="SLR1258 PROTEIN"/>
    <property type="match status" value="1"/>
</dbReference>
<evidence type="ECO:0000313" key="2">
    <source>
        <dbReference type="Proteomes" id="UP000002725"/>
    </source>
</evidence>
<reference evidence="1" key="1">
    <citation type="submission" date="2008-06" db="EMBL/GenBank/DDBJ databases">
        <title>Complete sequence of chromosome of Prosthecochloris aestuarii DSM 271.</title>
        <authorList>
            <consortium name="US DOE Joint Genome Institute"/>
            <person name="Lucas S."/>
            <person name="Copeland A."/>
            <person name="Lapidus A."/>
            <person name="Glavina del Rio T."/>
            <person name="Dalin E."/>
            <person name="Tice H."/>
            <person name="Bruce D."/>
            <person name="Goodwin L."/>
            <person name="Pitluck S."/>
            <person name="Schmutz J."/>
            <person name="Larimer F."/>
            <person name="Land M."/>
            <person name="Hauser L."/>
            <person name="Kyrpides N."/>
            <person name="Anderson I."/>
            <person name="Liu Z."/>
            <person name="Li T."/>
            <person name="Zhao F."/>
            <person name="Overmann J."/>
            <person name="Bryant D.A."/>
            <person name="Richardson P."/>
        </authorList>
    </citation>
    <scope>NUCLEOTIDE SEQUENCE [LARGE SCALE GENOMIC DNA]</scope>
    <source>
        <strain evidence="1">DSM 271</strain>
    </source>
</reference>
<sequence length="239" mass="26307">MNNRRIAESFIIGTLLCAGCILSAAVLSDGFTRFRSLDRTVTVKGLSEREVEADIALWPVGFDVAADDLAALVGMIREHNAIATDFLLNNGFQRDEISVSAPSVVDHQAQGYGDPGRYRYRYAGNSTVSVYTSDIDRVRQTREKLGDLGARGVAISGENYENRTEYLYTGLNEIKPAMIEEATTEARLVAEKFAADSGSRLGKIKKASQGQFSIADRDSNTPYIKKVRVVSTVEYYLVD</sequence>
<dbReference type="KEGG" id="paa:Paes_1910"/>
<name>B4S4M6_PROA2</name>
<dbReference type="STRING" id="290512.Paes_1910"/>